<dbReference type="EMBL" id="JACBZF010000006">
    <property type="protein sequence ID" value="NYH96602.1"/>
    <property type="molecule type" value="Genomic_DNA"/>
</dbReference>
<comment type="caution">
    <text evidence="2">The sequence shown here is derived from an EMBL/GenBank/DDBJ whole genome shotgun (WGS) entry which is preliminary data.</text>
</comment>
<gene>
    <name evidence="2" type="ORF">FHS75_002953</name>
</gene>
<dbReference type="RefSeq" id="WP_179408452.1">
    <property type="nucleotide sequence ID" value="NZ_BMGF01000007.1"/>
</dbReference>
<protein>
    <submittedName>
        <fullName evidence="2">Uncharacterized protein</fullName>
    </submittedName>
</protein>
<evidence type="ECO:0000313" key="3">
    <source>
        <dbReference type="Proteomes" id="UP000522081"/>
    </source>
</evidence>
<evidence type="ECO:0000256" key="1">
    <source>
        <dbReference type="SAM" id="MobiDB-lite"/>
    </source>
</evidence>
<organism evidence="2 3">
    <name type="scientific">Novosphingobium marinum</name>
    <dbReference type="NCBI Taxonomy" id="1514948"/>
    <lineage>
        <taxon>Bacteria</taxon>
        <taxon>Pseudomonadati</taxon>
        <taxon>Pseudomonadota</taxon>
        <taxon>Alphaproteobacteria</taxon>
        <taxon>Sphingomonadales</taxon>
        <taxon>Sphingomonadaceae</taxon>
        <taxon>Novosphingobium</taxon>
    </lineage>
</organism>
<feature type="region of interest" description="Disordered" evidence="1">
    <location>
        <begin position="1"/>
        <end position="24"/>
    </location>
</feature>
<proteinExistence type="predicted"/>
<reference evidence="2 3" key="1">
    <citation type="submission" date="2020-07" db="EMBL/GenBank/DDBJ databases">
        <title>Genomic Encyclopedia of Type Strains, Phase IV (KMG-IV): sequencing the most valuable type-strain genomes for metagenomic binning, comparative biology and taxonomic classification.</title>
        <authorList>
            <person name="Goeker M."/>
        </authorList>
    </citation>
    <scope>NUCLEOTIDE SEQUENCE [LARGE SCALE GENOMIC DNA]</scope>
    <source>
        <strain evidence="2 3">DSM 29043</strain>
    </source>
</reference>
<accession>A0A7Y9XY04</accession>
<name>A0A7Y9XY04_9SPHN</name>
<evidence type="ECO:0000313" key="2">
    <source>
        <dbReference type="EMBL" id="NYH96602.1"/>
    </source>
</evidence>
<sequence>MTEQKKSAAVSRWEDEGGATPCGPQEALAAACDEWDIPALSDAEIIQLRIRVIALENIVLSVLAKATDEQLTQIGEMAEFITPRPGARQHPLTIHAASQMTQLVERAKHFRS</sequence>
<dbReference type="AlphaFoldDB" id="A0A7Y9XY04"/>
<keyword evidence="3" id="KW-1185">Reference proteome</keyword>
<dbReference type="Proteomes" id="UP000522081">
    <property type="component" value="Unassembled WGS sequence"/>
</dbReference>